<keyword evidence="4 12" id="KW-0418">Kinase</keyword>
<dbReference type="PROSITE" id="PS50001">
    <property type="entry name" value="SH2"/>
    <property type="match status" value="1"/>
</dbReference>
<feature type="transmembrane region" description="Helical" evidence="14">
    <location>
        <begin position="691"/>
        <end position="713"/>
    </location>
</feature>
<accession>A0A813U4Y3</accession>
<dbReference type="InterPro" id="IPR017441">
    <property type="entry name" value="Protein_kinase_ATP_BS"/>
</dbReference>
<gene>
    <name evidence="18" type="ORF">XAT740_LOCUS4082</name>
</gene>
<dbReference type="InterPro" id="IPR008266">
    <property type="entry name" value="Tyr_kinase_AS"/>
</dbReference>
<dbReference type="GO" id="GO:0004715">
    <property type="term" value="F:non-membrane spanning protein tyrosine kinase activity"/>
    <property type="evidence" value="ECO:0007669"/>
    <property type="project" value="UniProtKB-EC"/>
</dbReference>
<dbReference type="Pfam" id="PF07714">
    <property type="entry name" value="PK_Tyr_Ser-Thr"/>
    <property type="match status" value="1"/>
</dbReference>
<keyword evidence="1 10" id="KW-0728">SH3 domain</keyword>
<dbReference type="Pfam" id="PF00018">
    <property type="entry name" value="SH3_1"/>
    <property type="match status" value="1"/>
</dbReference>
<keyword evidence="19" id="KW-1185">Reference proteome</keyword>
<feature type="region of interest" description="Disordered" evidence="13">
    <location>
        <begin position="93"/>
        <end position="116"/>
    </location>
</feature>
<keyword evidence="14" id="KW-0472">Membrane</keyword>
<dbReference type="SUPFAM" id="SSF55550">
    <property type="entry name" value="SH2 domain"/>
    <property type="match status" value="1"/>
</dbReference>
<keyword evidence="3 11" id="KW-0547">Nucleotide-binding</keyword>
<dbReference type="SMART" id="SM00219">
    <property type="entry name" value="TyrKc"/>
    <property type="match status" value="1"/>
</dbReference>
<dbReference type="InterPro" id="IPR036860">
    <property type="entry name" value="SH2_dom_sf"/>
</dbReference>
<feature type="binding site" evidence="11">
    <location>
        <position position="345"/>
    </location>
    <ligand>
        <name>ATP</name>
        <dbReference type="ChEBI" id="CHEBI:30616"/>
    </ligand>
</feature>
<dbReference type="GO" id="GO:0005524">
    <property type="term" value="F:ATP binding"/>
    <property type="evidence" value="ECO:0007669"/>
    <property type="project" value="UniProtKB-UniRule"/>
</dbReference>
<dbReference type="InterPro" id="IPR050198">
    <property type="entry name" value="Non-receptor_tyrosine_kinases"/>
</dbReference>
<dbReference type="FunFam" id="1.10.510.10:FF:000318">
    <property type="entry name" value="Tyrosine-protein kinase"/>
    <property type="match status" value="1"/>
</dbReference>
<name>A0A813U4Y3_ADIRI</name>
<dbReference type="CDD" id="cd00174">
    <property type="entry name" value="SH3"/>
    <property type="match status" value="1"/>
</dbReference>
<dbReference type="Pfam" id="PF02466">
    <property type="entry name" value="Tim17"/>
    <property type="match status" value="1"/>
</dbReference>
<organism evidence="18 19">
    <name type="scientific">Adineta ricciae</name>
    <name type="common">Rotifer</name>
    <dbReference type="NCBI Taxonomy" id="249248"/>
    <lineage>
        <taxon>Eukaryota</taxon>
        <taxon>Metazoa</taxon>
        <taxon>Spiralia</taxon>
        <taxon>Gnathifera</taxon>
        <taxon>Rotifera</taxon>
        <taxon>Eurotatoria</taxon>
        <taxon>Bdelloidea</taxon>
        <taxon>Adinetida</taxon>
        <taxon>Adinetidae</taxon>
        <taxon>Adineta</taxon>
    </lineage>
</organism>
<dbReference type="FunFam" id="3.30.505.10:FF:000044">
    <property type="entry name" value="Tyrosine-protein kinase"/>
    <property type="match status" value="1"/>
</dbReference>
<evidence type="ECO:0000256" key="4">
    <source>
        <dbReference type="ARBA" id="ARBA00022777"/>
    </source>
</evidence>
<dbReference type="PROSITE" id="PS50002">
    <property type="entry name" value="SH3"/>
    <property type="match status" value="1"/>
</dbReference>
<dbReference type="SUPFAM" id="SSF50044">
    <property type="entry name" value="SH3-domain"/>
    <property type="match status" value="1"/>
</dbReference>
<dbReference type="PRINTS" id="PR00109">
    <property type="entry name" value="TYRKINASE"/>
</dbReference>
<evidence type="ECO:0000313" key="19">
    <source>
        <dbReference type="Proteomes" id="UP000663828"/>
    </source>
</evidence>
<dbReference type="Gene3D" id="3.30.505.10">
    <property type="entry name" value="SH2 domain"/>
    <property type="match status" value="1"/>
</dbReference>
<evidence type="ECO:0000256" key="12">
    <source>
        <dbReference type="RuleBase" id="RU362096"/>
    </source>
</evidence>
<dbReference type="InterPro" id="IPR020635">
    <property type="entry name" value="Tyr_kinase_cat_dom"/>
</dbReference>
<evidence type="ECO:0000256" key="8">
    <source>
        <dbReference type="ARBA" id="ARBA00051245"/>
    </source>
</evidence>
<dbReference type="Proteomes" id="UP000663828">
    <property type="component" value="Unassembled WGS sequence"/>
</dbReference>
<evidence type="ECO:0000256" key="11">
    <source>
        <dbReference type="PROSITE-ProRule" id="PRU10141"/>
    </source>
</evidence>
<evidence type="ECO:0000256" key="7">
    <source>
        <dbReference type="ARBA" id="ARBA00023137"/>
    </source>
</evidence>
<evidence type="ECO:0000256" key="2">
    <source>
        <dbReference type="ARBA" id="ARBA00022679"/>
    </source>
</evidence>
<proteinExistence type="inferred from homology"/>
<keyword evidence="6 9" id="KW-0727">SH2 domain</keyword>
<dbReference type="EMBL" id="CAJNOR010000162">
    <property type="protein sequence ID" value="CAF0823486.1"/>
    <property type="molecule type" value="Genomic_DNA"/>
</dbReference>
<feature type="domain" description="Protein kinase" evidence="17">
    <location>
        <begin position="317"/>
        <end position="575"/>
    </location>
</feature>
<dbReference type="AlphaFoldDB" id="A0A813U4Y3"/>
<evidence type="ECO:0000259" key="15">
    <source>
        <dbReference type="PROSITE" id="PS50001"/>
    </source>
</evidence>
<keyword evidence="14" id="KW-0812">Transmembrane</keyword>
<evidence type="ECO:0000256" key="10">
    <source>
        <dbReference type="PROSITE-ProRule" id="PRU00192"/>
    </source>
</evidence>
<dbReference type="Gene3D" id="3.30.200.20">
    <property type="entry name" value="Phosphorylase Kinase, domain 1"/>
    <property type="match status" value="1"/>
</dbReference>
<dbReference type="FunFam" id="3.30.200.20:FF:000037">
    <property type="entry name" value="Tyrosine-protein kinase"/>
    <property type="match status" value="1"/>
</dbReference>
<dbReference type="InterPro" id="IPR000980">
    <property type="entry name" value="SH2"/>
</dbReference>
<reference evidence="18" key="1">
    <citation type="submission" date="2021-02" db="EMBL/GenBank/DDBJ databases">
        <authorList>
            <person name="Nowell W R."/>
        </authorList>
    </citation>
    <scope>NUCLEOTIDE SEQUENCE</scope>
</reference>
<dbReference type="InterPro" id="IPR036028">
    <property type="entry name" value="SH3-like_dom_sf"/>
</dbReference>
<evidence type="ECO:0000256" key="9">
    <source>
        <dbReference type="PROSITE-ProRule" id="PRU00191"/>
    </source>
</evidence>
<feature type="domain" description="SH3" evidence="16">
    <location>
        <begin position="133"/>
        <end position="193"/>
    </location>
</feature>
<keyword evidence="7 12" id="KW-0829">Tyrosine-protein kinase</keyword>
<dbReference type="InterPro" id="IPR001245">
    <property type="entry name" value="Ser-Thr/Tyr_kinase_cat_dom"/>
</dbReference>
<evidence type="ECO:0000259" key="16">
    <source>
        <dbReference type="PROSITE" id="PS50002"/>
    </source>
</evidence>
<evidence type="ECO:0000256" key="6">
    <source>
        <dbReference type="ARBA" id="ARBA00022999"/>
    </source>
</evidence>
<evidence type="ECO:0000256" key="3">
    <source>
        <dbReference type="ARBA" id="ARBA00022741"/>
    </source>
</evidence>
<dbReference type="Pfam" id="PF00017">
    <property type="entry name" value="SH2"/>
    <property type="match status" value="1"/>
</dbReference>
<comment type="caution">
    <text evidence="18">The sequence shown here is derived from an EMBL/GenBank/DDBJ whole genome shotgun (WGS) entry which is preliminary data.</text>
</comment>
<evidence type="ECO:0000259" key="17">
    <source>
        <dbReference type="PROSITE" id="PS50011"/>
    </source>
</evidence>
<evidence type="ECO:0000313" key="18">
    <source>
        <dbReference type="EMBL" id="CAF0823486.1"/>
    </source>
</evidence>
<dbReference type="InterPro" id="IPR000719">
    <property type="entry name" value="Prot_kinase_dom"/>
</dbReference>
<dbReference type="InterPro" id="IPR001452">
    <property type="entry name" value="SH3_domain"/>
</dbReference>
<dbReference type="PANTHER" id="PTHR24418">
    <property type="entry name" value="TYROSINE-PROTEIN KINASE"/>
    <property type="match status" value="1"/>
</dbReference>
<dbReference type="SMART" id="SM00326">
    <property type="entry name" value="SH3"/>
    <property type="match status" value="1"/>
</dbReference>
<dbReference type="PROSITE" id="PS00109">
    <property type="entry name" value="PROTEIN_KINASE_TYR"/>
    <property type="match status" value="1"/>
</dbReference>
<dbReference type="SUPFAM" id="SSF56112">
    <property type="entry name" value="Protein kinase-like (PK-like)"/>
    <property type="match status" value="1"/>
</dbReference>
<evidence type="ECO:0000256" key="1">
    <source>
        <dbReference type="ARBA" id="ARBA00022443"/>
    </source>
</evidence>
<keyword evidence="2 12" id="KW-0808">Transferase</keyword>
<dbReference type="PRINTS" id="PR00401">
    <property type="entry name" value="SH2DOMAIN"/>
</dbReference>
<dbReference type="SMART" id="SM00252">
    <property type="entry name" value="SH2"/>
    <property type="match status" value="1"/>
</dbReference>
<dbReference type="InterPro" id="IPR011009">
    <property type="entry name" value="Kinase-like_dom_sf"/>
</dbReference>
<keyword evidence="14" id="KW-1133">Transmembrane helix</keyword>
<dbReference type="PROSITE" id="PS50011">
    <property type="entry name" value="PROTEIN_KINASE_DOM"/>
    <property type="match status" value="1"/>
</dbReference>
<feature type="transmembrane region" description="Helical" evidence="14">
    <location>
        <begin position="748"/>
        <end position="766"/>
    </location>
</feature>
<dbReference type="PROSITE" id="PS00107">
    <property type="entry name" value="PROTEIN_KINASE_ATP"/>
    <property type="match status" value="1"/>
</dbReference>
<comment type="catalytic activity">
    <reaction evidence="8 12">
        <text>L-tyrosyl-[protein] + ATP = O-phospho-L-tyrosyl-[protein] + ADP + H(+)</text>
        <dbReference type="Rhea" id="RHEA:10596"/>
        <dbReference type="Rhea" id="RHEA-COMP:10136"/>
        <dbReference type="Rhea" id="RHEA-COMP:20101"/>
        <dbReference type="ChEBI" id="CHEBI:15378"/>
        <dbReference type="ChEBI" id="CHEBI:30616"/>
        <dbReference type="ChEBI" id="CHEBI:46858"/>
        <dbReference type="ChEBI" id="CHEBI:61978"/>
        <dbReference type="ChEBI" id="CHEBI:456216"/>
        <dbReference type="EC" id="2.7.10.2"/>
    </reaction>
</comment>
<evidence type="ECO:0000256" key="13">
    <source>
        <dbReference type="SAM" id="MobiDB-lite"/>
    </source>
</evidence>
<dbReference type="Gene3D" id="1.10.510.10">
    <property type="entry name" value="Transferase(Phosphotransferase) domain 1"/>
    <property type="match status" value="1"/>
</dbReference>
<evidence type="ECO:0000256" key="14">
    <source>
        <dbReference type="SAM" id="Phobius"/>
    </source>
</evidence>
<comment type="similarity">
    <text evidence="12">Belongs to the protein kinase superfamily. Tyr protein kinase family.</text>
</comment>
<keyword evidence="5 11" id="KW-0067">ATP-binding</keyword>
<sequence length="776" mass="86875">MADSYKAYVQQLLQNGLKSRRQSFFDHIDGRLLIEQSRKNGPSNRSMGNCINFGRPKSGKLQKNQIPDSPLNLISQQQQQPIVSPSSVQFSINNNNHHQNTNGIATPSSSGVSSASSSTTSAIVMKTNNDMNNNRFQYVAICDYDARTNDDLTIRKHDLLEIIYRKNTAWCKAKNEGGQEGWIPSNFVAKRDSLESEPWYFKSIRRIDAEKQLMSDVNEHGSFLIRDSETKKTDFSLSIRDNDSVKHYRIRQGEDGRYYIARRTTFNTLPELVNHYSKTSDGLCVNLRQPCVHIIKPEPDGLSHSLVDKWEISRREIKLIRRLGHGQFGDVWEGVWNDNVSVAVKTLKSGSMNPTDFLAEASIMKRLRHANLIQLFAVCTIEEPIYIVTELMKNGSLLDYLQSPRGRQLKMSALIYIATQIARGMAYLEQQNYIHRDLAARNVLVGENNTVKIADFGLARIIKEYAGGMYEAKEGTKFPIKWTAPEAALYNRFTIKSDVWSYGILLTELVTFGRTPYPGMTNAEVLRQVDQGYRLPQPPNCPSSLYGIMRECWHAQPENRPSFSTLQYRLENEYTGENPEFNQQQKRGFSLFGNYNLHEPATDIPVHSSAGTSAISPFLNFDPQVLNTGGSQFIVPEGQKEKRGRLELMFFTIGGSVIAGSMIGSASGLYRGVRETNHLTGSVRTSSIINYVARQGATTASAMGSIALIYSLIGTGLSWGREVDDELNTVASAGLTGLLYRSTAGWKGALRGGLYGLGISSLYVLATSKERLHPYA</sequence>
<dbReference type="Gene3D" id="2.30.30.40">
    <property type="entry name" value="SH3 Domains"/>
    <property type="match status" value="1"/>
</dbReference>
<protein>
    <recommendedName>
        <fullName evidence="12">Tyrosine-protein kinase</fullName>
        <ecNumber evidence="12">2.7.10.2</ecNumber>
    </recommendedName>
</protein>
<feature type="transmembrane region" description="Helical" evidence="14">
    <location>
        <begin position="648"/>
        <end position="670"/>
    </location>
</feature>
<dbReference type="EC" id="2.7.10.2" evidence="12"/>
<feature type="domain" description="SH2" evidence="15">
    <location>
        <begin position="199"/>
        <end position="291"/>
    </location>
</feature>
<evidence type="ECO:0000256" key="5">
    <source>
        <dbReference type="ARBA" id="ARBA00022840"/>
    </source>
</evidence>